<dbReference type="OrthoDB" id="5687500at2"/>
<dbReference type="AlphaFoldDB" id="A0A4R2SX31"/>
<evidence type="ECO:0000256" key="3">
    <source>
        <dbReference type="ARBA" id="ARBA00022692"/>
    </source>
</evidence>
<accession>A0A4R2SX31</accession>
<comment type="subcellular location">
    <subcellularLocation>
        <location evidence="1">Cell membrane</location>
        <topology evidence="1">Multi-pass membrane protein</topology>
    </subcellularLocation>
</comment>
<proteinExistence type="predicted"/>
<feature type="domain" description="RDD" evidence="7">
    <location>
        <begin position="35"/>
        <end position="163"/>
    </location>
</feature>
<dbReference type="PANTHER" id="PTHR36115:SF4">
    <property type="entry name" value="MEMBRANE PROTEIN"/>
    <property type="match status" value="1"/>
</dbReference>
<dbReference type="GO" id="GO:0005886">
    <property type="term" value="C:plasma membrane"/>
    <property type="evidence" value="ECO:0007669"/>
    <property type="project" value="UniProtKB-SubCell"/>
</dbReference>
<comment type="caution">
    <text evidence="8">The sequence shown here is derived from an EMBL/GenBank/DDBJ whole genome shotgun (WGS) entry which is preliminary data.</text>
</comment>
<keyword evidence="9" id="KW-1185">Reference proteome</keyword>
<keyword evidence="2" id="KW-1003">Cell membrane</keyword>
<keyword evidence="5 6" id="KW-0472">Membrane</keyword>
<keyword evidence="4 6" id="KW-1133">Transmembrane helix</keyword>
<gene>
    <name evidence="8" type="ORF">EDC44_11810</name>
</gene>
<reference evidence="8 9" key="1">
    <citation type="submission" date="2019-03" db="EMBL/GenBank/DDBJ databases">
        <title>Genomic Encyclopedia of Type Strains, Phase IV (KMG-IV): sequencing the most valuable type-strain genomes for metagenomic binning, comparative biology and taxonomic classification.</title>
        <authorList>
            <person name="Goeker M."/>
        </authorList>
    </citation>
    <scope>NUCLEOTIDE SEQUENCE [LARGE SCALE GENOMIC DNA]</scope>
    <source>
        <strain evidence="8 9">DSM 28404</strain>
    </source>
</reference>
<evidence type="ECO:0000313" key="8">
    <source>
        <dbReference type="EMBL" id="TCP93461.1"/>
    </source>
</evidence>
<dbReference type="PANTHER" id="PTHR36115">
    <property type="entry name" value="PROLINE-RICH ANTIGEN HOMOLOG-RELATED"/>
    <property type="match status" value="1"/>
</dbReference>
<evidence type="ECO:0000256" key="6">
    <source>
        <dbReference type="SAM" id="Phobius"/>
    </source>
</evidence>
<keyword evidence="3 6" id="KW-0812">Transmembrane</keyword>
<protein>
    <submittedName>
        <fullName evidence="8">Putative RDD family membrane protein YckC</fullName>
    </submittedName>
</protein>
<evidence type="ECO:0000313" key="9">
    <source>
        <dbReference type="Proteomes" id="UP000295763"/>
    </source>
</evidence>
<feature type="transmembrane region" description="Helical" evidence="6">
    <location>
        <begin position="48"/>
        <end position="72"/>
    </location>
</feature>
<dbReference type="RefSeq" id="WP_131977538.1">
    <property type="nucleotide sequence ID" value="NZ_SLYB01000018.1"/>
</dbReference>
<sequence length="174" mass="19830">MLVENPKEKRQQTQNTKESDTVFQTGTAPYYPIAAQPWRRIVANLINIGINFVVYIIMYVAAVVGSMVSISISVSVPQLLMILIMFAYWGIQLYYMEKYRQTIGKRIMGIRVIKWTGEDISFGVYFARELVEGIGYSILGIILLLVNLVMLFVQKEKRTLTDSVFGTMVVDAKK</sequence>
<feature type="transmembrane region" description="Helical" evidence="6">
    <location>
        <begin position="78"/>
        <end position="96"/>
    </location>
</feature>
<dbReference type="Pfam" id="PF06271">
    <property type="entry name" value="RDD"/>
    <property type="match status" value="1"/>
</dbReference>
<dbReference type="InterPro" id="IPR051791">
    <property type="entry name" value="Pra-immunoreactive"/>
</dbReference>
<evidence type="ECO:0000256" key="1">
    <source>
        <dbReference type="ARBA" id="ARBA00004651"/>
    </source>
</evidence>
<evidence type="ECO:0000256" key="5">
    <source>
        <dbReference type="ARBA" id="ARBA00023136"/>
    </source>
</evidence>
<feature type="transmembrane region" description="Helical" evidence="6">
    <location>
        <begin position="133"/>
        <end position="153"/>
    </location>
</feature>
<evidence type="ECO:0000259" key="7">
    <source>
        <dbReference type="Pfam" id="PF06271"/>
    </source>
</evidence>
<evidence type="ECO:0000256" key="4">
    <source>
        <dbReference type="ARBA" id="ARBA00022989"/>
    </source>
</evidence>
<dbReference type="Proteomes" id="UP000295763">
    <property type="component" value="Unassembled WGS sequence"/>
</dbReference>
<evidence type="ECO:0000256" key="2">
    <source>
        <dbReference type="ARBA" id="ARBA00022475"/>
    </source>
</evidence>
<name>A0A4R2SX31_9PAST</name>
<dbReference type="InterPro" id="IPR010432">
    <property type="entry name" value="RDD"/>
</dbReference>
<dbReference type="EMBL" id="SLYB01000018">
    <property type="protein sequence ID" value="TCP93461.1"/>
    <property type="molecule type" value="Genomic_DNA"/>
</dbReference>
<organism evidence="8 9">
    <name type="scientific">Cricetibacter osteomyelitidis</name>
    <dbReference type="NCBI Taxonomy" id="1521931"/>
    <lineage>
        <taxon>Bacteria</taxon>
        <taxon>Pseudomonadati</taxon>
        <taxon>Pseudomonadota</taxon>
        <taxon>Gammaproteobacteria</taxon>
        <taxon>Pasteurellales</taxon>
        <taxon>Pasteurellaceae</taxon>
        <taxon>Cricetibacter</taxon>
    </lineage>
</organism>